<dbReference type="Pfam" id="PF15993">
    <property type="entry name" value="Fuseless"/>
    <property type="match status" value="1"/>
</dbReference>
<dbReference type="KEGG" id="bgt:106074883"/>
<dbReference type="PANTHER" id="PTHR35270:SF2">
    <property type="entry name" value="FUSELESS, ISOFORM A"/>
    <property type="match status" value="1"/>
</dbReference>
<protein>
    <submittedName>
        <fullName evidence="3">Uncharacterized protein</fullName>
    </submittedName>
</protein>
<feature type="region of interest" description="Disordered" evidence="1">
    <location>
        <begin position="1"/>
        <end position="45"/>
    </location>
</feature>
<feature type="transmembrane region" description="Helical" evidence="2">
    <location>
        <begin position="72"/>
        <end position="90"/>
    </location>
</feature>
<organism evidence="3 4">
    <name type="scientific">Biomphalaria glabrata</name>
    <name type="common">Bloodfluke planorb</name>
    <name type="synonym">Freshwater snail</name>
    <dbReference type="NCBI Taxonomy" id="6526"/>
    <lineage>
        <taxon>Eukaryota</taxon>
        <taxon>Metazoa</taxon>
        <taxon>Spiralia</taxon>
        <taxon>Lophotrochozoa</taxon>
        <taxon>Mollusca</taxon>
        <taxon>Gastropoda</taxon>
        <taxon>Heterobranchia</taxon>
        <taxon>Euthyneura</taxon>
        <taxon>Panpulmonata</taxon>
        <taxon>Hygrophila</taxon>
        <taxon>Lymnaeoidea</taxon>
        <taxon>Planorbidae</taxon>
        <taxon>Biomphalaria</taxon>
    </lineage>
</organism>
<gene>
    <name evidence="3" type="primary">106074883</name>
</gene>
<dbReference type="Proteomes" id="UP000076420">
    <property type="component" value="Unassembled WGS sequence"/>
</dbReference>
<sequence length="429" mass="48436">MPDKSKESSLDELSPLKAPDPAPQGSSTHLYDAVTEKSQKDGGISEDDSALEKLIPHKEDVPHSDISLSHRILNFALAYFWLGPLVTVYWCNSWHIPENYLFPPDPVASSWISGAVGYSIYFLATFLQDNLRDFTVRQNIVVQCFVAQVYSYVMCWACINQWRCVWVLLDEYTGIYLLNAVVSCLLASMIMVILRVHRTTASTPSTIRMDFPVENHFTIPTLFEVSTGQYAKAADALFTVLVVDTVGIILWRGLWEIMDVTLTPDQKGESGAWSLVISYSVAVILFLTHDCVKILSIYLEDKHWAVSLVFEDFITVLNTIVSVNHWRGYWVLMDAYLPYKPASHWLCHITSFVLLALGMTATSIPVLGCVFDNRLKRGEGIVFDNFYFTHLQTLWATWKSKRQIAPSTEETDAAAAFPVAKTTESETPY</sequence>
<evidence type="ECO:0000256" key="1">
    <source>
        <dbReference type="SAM" id="MobiDB-lite"/>
    </source>
</evidence>
<dbReference type="VEuPathDB" id="VectorBase:BGLB025593"/>
<proteinExistence type="predicted"/>
<keyword evidence="2" id="KW-1133">Transmembrane helix</keyword>
<name>A0A2C9L0I2_BIOGL</name>
<feature type="transmembrane region" description="Helical" evidence="2">
    <location>
        <begin position="140"/>
        <end position="162"/>
    </location>
</feature>
<dbReference type="EnsemblMetazoa" id="BGLB025593-RA">
    <property type="protein sequence ID" value="BGLB025593-PA"/>
    <property type="gene ID" value="BGLB025593"/>
</dbReference>
<feature type="transmembrane region" description="Helical" evidence="2">
    <location>
        <begin position="304"/>
        <end position="323"/>
    </location>
</feature>
<feature type="transmembrane region" description="Helical" evidence="2">
    <location>
        <begin position="110"/>
        <end position="128"/>
    </location>
</feature>
<feature type="transmembrane region" description="Helical" evidence="2">
    <location>
        <begin position="233"/>
        <end position="251"/>
    </location>
</feature>
<dbReference type="OrthoDB" id="6158661at2759"/>
<feature type="transmembrane region" description="Helical" evidence="2">
    <location>
        <begin position="343"/>
        <end position="371"/>
    </location>
</feature>
<evidence type="ECO:0000313" key="4">
    <source>
        <dbReference type="Proteomes" id="UP000076420"/>
    </source>
</evidence>
<evidence type="ECO:0000313" key="3">
    <source>
        <dbReference type="EnsemblMetazoa" id="BGLB025593-PA"/>
    </source>
</evidence>
<feature type="transmembrane region" description="Helical" evidence="2">
    <location>
        <begin position="271"/>
        <end position="292"/>
    </location>
</feature>
<keyword evidence="2" id="KW-0812">Transmembrane</keyword>
<reference evidence="3" key="1">
    <citation type="submission" date="2020-05" db="UniProtKB">
        <authorList>
            <consortium name="EnsemblMetazoa"/>
        </authorList>
    </citation>
    <scope>IDENTIFICATION</scope>
    <source>
        <strain evidence="3">BB02</strain>
    </source>
</reference>
<dbReference type="InterPro" id="IPR032751">
    <property type="entry name" value="Fuseless"/>
</dbReference>
<keyword evidence="2" id="KW-0472">Membrane</keyword>
<dbReference type="AlphaFoldDB" id="A0A2C9L0I2"/>
<dbReference type="PANTHER" id="PTHR35270">
    <property type="entry name" value="FUSELESS, ISOFORM A"/>
    <property type="match status" value="1"/>
</dbReference>
<feature type="transmembrane region" description="Helical" evidence="2">
    <location>
        <begin position="174"/>
        <end position="194"/>
    </location>
</feature>
<evidence type="ECO:0000256" key="2">
    <source>
        <dbReference type="SAM" id="Phobius"/>
    </source>
</evidence>
<accession>A0A2C9L0I2</accession>
<dbReference type="VEuPathDB" id="VectorBase:BGLAX_044990"/>